<sequence>MFNQLRARIRVQDNDVWRTATRSAPIVVQVVFATAFGVGWLLGHFPIDSHAGYRIMFAATFTITAFASLLIGAWMLRSQSPRRRGLGLAVGGSGLTLLAGGVPWALIFLSLVDTI</sequence>
<keyword evidence="1" id="KW-1133">Transmembrane helix</keyword>
<feature type="transmembrane region" description="Helical" evidence="1">
    <location>
        <begin position="53"/>
        <end position="76"/>
    </location>
</feature>
<organism evidence="2 3">
    <name type="scientific">[Mycobacterium] holstebronense</name>
    <dbReference type="NCBI Taxonomy" id="3064288"/>
    <lineage>
        <taxon>Bacteria</taxon>
        <taxon>Bacillati</taxon>
        <taxon>Actinomycetota</taxon>
        <taxon>Actinomycetes</taxon>
        <taxon>Mycobacteriales</taxon>
        <taxon>Mycobacteriaceae</taxon>
        <taxon>Mycolicibacterium</taxon>
    </lineage>
</organism>
<dbReference type="EMBL" id="OY726398">
    <property type="protein sequence ID" value="CAJ1498050.1"/>
    <property type="molecule type" value="Genomic_DNA"/>
</dbReference>
<proteinExistence type="predicted"/>
<dbReference type="Proteomes" id="UP001190464">
    <property type="component" value="Chromosome"/>
</dbReference>
<feature type="transmembrane region" description="Helical" evidence="1">
    <location>
        <begin position="88"/>
        <end position="112"/>
    </location>
</feature>
<accession>A0ABN9N5Y1</accession>
<evidence type="ECO:0000256" key="1">
    <source>
        <dbReference type="SAM" id="Phobius"/>
    </source>
</evidence>
<name>A0ABN9N5Y1_9MYCO</name>
<gene>
    <name evidence="2" type="ORF">MU0102_000620</name>
</gene>
<dbReference type="RefSeq" id="WP_308485570.1">
    <property type="nucleotide sequence ID" value="NZ_OY726398.1"/>
</dbReference>
<evidence type="ECO:0000313" key="3">
    <source>
        <dbReference type="Proteomes" id="UP001190464"/>
    </source>
</evidence>
<reference evidence="2 3" key="1">
    <citation type="submission" date="2023-08" db="EMBL/GenBank/DDBJ databases">
        <authorList>
            <person name="Folkvardsen B D."/>
            <person name="Norman A."/>
        </authorList>
    </citation>
    <scope>NUCLEOTIDE SEQUENCE [LARGE SCALE GENOMIC DNA]</scope>
    <source>
        <strain evidence="2 3">Mu0102</strain>
    </source>
</reference>
<keyword evidence="3" id="KW-1185">Reference proteome</keyword>
<protein>
    <submittedName>
        <fullName evidence="2">Uncharacterized protein</fullName>
    </submittedName>
</protein>
<keyword evidence="1" id="KW-0472">Membrane</keyword>
<evidence type="ECO:0000313" key="2">
    <source>
        <dbReference type="EMBL" id="CAJ1498050.1"/>
    </source>
</evidence>
<keyword evidence="1" id="KW-0812">Transmembrane</keyword>
<feature type="transmembrane region" description="Helical" evidence="1">
    <location>
        <begin position="26"/>
        <end position="47"/>
    </location>
</feature>